<proteinExistence type="inferred from homology"/>
<dbReference type="HAMAP" id="MF_01658">
    <property type="entry name" value="COQ7"/>
    <property type="match status" value="1"/>
</dbReference>
<comment type="similarity">
    <text evidence="9">Belongs to the COQ7 family.</text>
</comment>
<dbReference type="InterPro" id="IPR011566">
    <property type="entry name" value="Ubq_synth_Coq7"/>
</dbReference>
<feature type="binding site" evidence="9">
    <location>
        <position position="93"/>
    </location>
    <ligand>
        <name>Fe cation</name>
        <dbReference type="ChEBI" id="CHEBI:24875"/>
        <label>2</label>
    </ligand>
</feature>
<keyword evidence="3 9" id="KW-0831">Ubiquinone biosynthesis</keyword>
<keyword evidence="4 9" id="KW-0479">Metal-binding</keyword>
<dbReference type="Pfam" id="PF03232">
    <property type="entry name" value="COQ7"/>
    <property type="match status" value="1"/>
</dbReference>
<keyword evidence="2 9" id="KW-1003">Cell membrane</keyword>
<sequence>MRANRFISPLDDLIVGFDKALRVVGGVASASRANPAAHALECELDEREQRHSAGLMRVNHVGEVCAQALYDAQARHAQSAAMRAQFQQAGREEEDHLAWTAQRLAELGSQPSLLNPLWYAGAYAMGTVAARLGDARSLGFVVETERQVEAHLNLHLDQLPPGDARSRAIVEQMRRDEVAHGDAAQALGAQEMPVPVKLAMRAMAKVMTTTAYYL</sequence>
<evidence type="ECO:0000313" key="10">
    <source>
        <dbReference type="EMBL" id="MFC5513602.1"/>
    </source>
</evidence>
<dbReference type="RefSeq" id="WP_379726082.1">
    <property type="nucleotide sequence ID" value="NZ_JBHSMS010000074.1"/>
</dbReference>
<evidence type="ECO:0000256" key="2">
    <source>
        <dbReference type="ARBA" id="ARBA00022475"/>
    </source>
</evidence>
<feature type="binding site" evidence="9">
    <location>
        <position position="180"/>
    </location>
    <ligand>
        <name>Fe cation</name>
        <dbReference type="ChEBI" id="CHEBI:24875"/>
        <label>2</label>
    </ligand>
</feature>
<dbReference type="PANTHER" id="PTHR11237:SF4">
    <property type="entry name" value="5-DEMETHOXYUBIQUINONE HYDROXYLASE, MITOCHONDRIAL"/>
    <property type="match status" value="1"/>
</dbReference>
<keyword evidence="11" id="KW-1185">Reference proteome</keyword>
<dbReference type="Proteomes" id="UP001596031">
    <property type="component" value="Unassembled WGS sequence"/>
</dbReference>
<dbReference type="PANTHER" id="PTHR11237">
    <property type="entry name" value="COENZYME Q10 BIOSYNTHESIS PROTEIN 7"/>
    <property type="match status" value="1"/>
</dbReference>
<comment type="pathway">
    <text evidence="1 9">Cofactor biosynthesis; ubiquinone biosynthesis.</text>
</comment>
<evidence type="ECO:0000256" key="1">
    <source>
        <dbReference type="ARBA" id="ARBA00004749"/>
    </source>
</evidence>
<dbReference type="Gene3D" id="1.20.1260.10">
    <property type="match status" value="1"/>
</dbReference>
<keyword evidence="7 9" id="KW-0503">Monooxygenase</keyword>
<dbReference type="GO" id="GO:0004497">
    <property type="term" value="F:monooxygenase activity"/>
    <property type="evidence" value="ECO:0007669"/>
    <property type="project" value="UniProtKB-KW"/>
</dbReference>
<evidence type="ECO:0000256" key="4">
    <source>
        <dbReference type="ARBA" id="ARBA00022723"/>
    </source>
</evidence>
<dbReference type="InterPro" id="IPR012347">
    <property type="entry name" value="Ferritin-like"/>
</dbReference>
<gene>
    <name evidence="9 10" type="primary">coq7</name>
    <name evidence="10" type="ORF">ACFPOU_21100</name>
</gene>
<feature type="binding site" evidence="9">
    <location>
        <position position="145"/>
    </location>
    <ligand>
        <name>Fe cation</name>
        <dbReference type="ChEBI" id="CHEBI:24875"/>
        <label>2</label>
    </ligand>
</feature>
<comment type="cofactor">
    <cofactor evidence="9">
        <name>Fe cation</name>
        <dbReference type="ChEBI" id="CHEBI:24875"/>
    </cofactor>
    <text evidence="9">Binds 2 iron ions per subunit.</text>
</comment>
<evidence type="ECO:0000256" key="5">
    <source>
        <dbReference type="ARBA" id="ARBA00023002"/>
    </source>
</evidence>
<evidence type="ECO:0000256" key="9">
    <source>
        <dbReference type="HAMAP-Rule" id="MF_01658"/>
    </source>
</evidence>
<dbReference type="EMBL" id="JBHSMS010000074">
    <property type="protein sequence ID" value="MFC5513602.1"/>
    <property type="molecule type" value="Genomic_DNA"/>
</dbReference>
<feature type="binding site" evidence="9">
    <location>
        <position position="93"/>
    </location>
    <ligand>
        <name>Fe cation</name>
        <dbReference type="ChEBI" id="CHEBI:24875"/>
        <label>1</label>
    </ligand>
</feature>
<evidence type="ECO:0000256" key="8">
    <source>
        <dbReference type="ARBA" id="ARBA00023136"/>
    </source>
</evidence>
<name>A0ABW0PQ09_9BURK</name>
<evidence type="ECO:0000256" key="6">
    <source>
        <dbReference type="ARBA" id="ARBA00023004"/>
    </source>
</evidence>
<keyword evidence="5 9" id="KW-0560">Oxidoreductase</keyword>
<organism evidence="10 11">
    <name type="scientific">Massilia jejuensis</name>
    <dbReference type="NCBI Taxonomy" id="648894"/>
    <lineage>
        <taxon>Bacteria</taxon>
        <taxon>Pseudomonadati</taxon>
        <taxon>Pseudomonadota</taxon>
        <taxon>Betaproteobacteria</taxon>
        <taxon>Burkholderiales</taxon>
        <taxon>Oxalobacteraceae</taxon>
        <taxon>Telluria group</taxon>
        <taxon>Massilia</taxon>
    </lineage>
</organism>
<comment type="function">
    <text evidence="9">Catalyzes the hydroxylation of 2-nonaprenyl-3-methyl-6-methoxy-1,4-benzoquinol during ubiquinone biosynthesis.</text>
</comment>
<comment type="catalytic activity">
    <reaction evidence="9">
        <text>a 5-methoxy-2-methyl-3-(all-trans-polyprenyl)benzene-1,4-diol + AH2 + O2 = a 3-demethylubiquinol + A + H2O</text>
        <dbReference type="Rhea" id="RHEA:50908"/>
        <dbReference type="Rhea" id="RHEA-COMP:10859"/>
        <dbReference type="Rhea" id="RHEA-COMP:10914"/>
        <dbReference type="ChEBI" id="CHEBI:13193"/>
        <dbReference type="ChEBI" id="CHEBI:15377"/>
        <dbReference type="ChEBI" id="CHEBI:15379"/>
        <dbReference type="ChEBI" id="CHEBI:17499"/>
        <dbReference type="ChEBI" id="CHEBI:84167"/>
        <dbReference type="ChEBI" id="CHEBI:84422"/>
        <dbReference type="EC" id="1.14.99.60"/>
    </reaction>
</comment>
<protein>
    <recommendedName>
        <fullName evidence="9">3-demethoxyubiquinol 3-hydroxylase</fullName>
        <shortName evidence="9">DMQ hydroxylase</shortName>
        <ecNumber evidence="9">1.14.99.60</ecNumber>
    </recommendedName>
    <alternativeName>
        <fullName evidence="9">2-nonaprenyl-3-methyl-6-methoxy-1,4-benzoquinol hydroxylase</fullName>
    </alternativeName>
</protein>
<accession>A0ABW0PQ09</accession>
<evidence type="ECO:0000256" key="3">
    <source>
        <dbReference type="ARBA" id="ARBA00022688"/>
    </source>
</evidence>
<keyword evidence="6 9" id="KW-0408">Iron</keyword>
<dbReference type="InterPro" id="IPR009078">
    <property type="entry name" value="Ferritin-like_SF"/>
</dbReference>
<dbReference type="EC" id="1.14.99.60" evidence="9"/>
<comment type="subcellular location">
    <subcellularLocation>
        <location evidence="9">Cell membrane</location>
        <topology evidence="9">Peripheral membrane protein</topology>
    </subcellularLocation>
</comment>
<reference evidence="11" key="1">
    <citation type="journal article" date="2019" name="Int. J. Syst. Evol. Microbiol.">
        <title>The Global Catalogue of Microorganisms (GCM) 10K type strain sequencing project: providing services to taxonomists for standard genome sequencing and annotation.</title>
        <authorList>
            <consortium name="The Broad Institute Genomics Platform"/>
            <consortium name="The Broad Institute Genome Sequencing Center for Infectious Disease"/>
            <person name="Wu L."/>
            <person name="Ma J."/>
        </authorList>
    </citation>
    <scope>NUCLEOTIDE SEQUENCE [LARGE SCALE GENOMIC DNA]</scope>
    <source>
        <strain evidence="11">CCUG 38813</strain>
    </source>
</reference>
<keyword evidence="8 9" id="KW-0472">Membrane</keyword>
<feature type="binding site" evidence="9">
    <location>
        <position position="177"/>
    </location>
    <ligand>
        <name>Fe cation</name>
        <dbReference type="ChEBI" id="CHEBI:24875"/>
        <label>1</label>
    </ligand>
</feature>
<dbReference type="NCBIfam" id="NF033656">
    <property type="entry name" value="DMQ_monoox_COQ7"/>
    <property type="match status" value="1"/>
</dbReference>
<feature type="binding site" evidence="9">
    <location>
        <position position="177"/>
    </location>
    <ligand>
        <name>Fe cation</name>
        <dbReference type="ChEBI" id="CHEBI:24875"/>
        <label>2</label>
    </ligand>
</feature>
<dbReference type="SUPFAM" id="SSF47240">
    <property type="entry name" value="Ferritin-like"/>
    <property type="match status" value="1"/>
</dbReference>
<dbReference type="CDD" id="cd01042">
    <property type="entry name" value="DMQH"/>
    <property type="match status" value="1"/>
</dbReference>
<evidence type="ECO:0000313" key="11">
    <source>
        <dbReference type="Proteomes" id="UP001596031"/>
    </source>
</evidence>
<feature type="binding site" evidence="9">
    <location>
        <position position="63"/>
    </location>
    <ligand>
        <name>Fe cation</name>
        <dbReference type="ChEBI" id="CHEBI:24875"/>
        <label>1</label>
    </ligand>
</feature>
<evidence type="ECO:0000256" key="7">
    <source>
        <dbReference type="ARBA" id="ARBA00023033"/>
    </source>
</evidence>
<dbReference type="InterPro" id="IPR047809">
    <property type="entry name" value="COQ7_proteobact"/>
</dbReference>
<comment type="caution">
    <text evidence="10">The sequence shown here is derived from an EMBL/GenBank/DDBJ whole genome shotgun (WGS) entry which is preliminary data.</text>
</comment>
<feature type="binding site" evidence="9">
    <location>
        <position position="96"/>
    </location>
    <ligand>
        <name>Fe cation</name>
        <dbReference type="ChEBI" id="CHEBI:24875"/>
        <label>1</label>
    </ligand>
</feature>